<sequence length="138" mass="15237">MSVRQSGPQFVPRAAWENRGRTSSSSRWPVRKPASPNCTTASRSSPPSTSQCRSVSIHRQRSILTAGDRFAPPELNPPPAFDLRRQRSVRAAGERFATPEIDSRRPSSFGNEEGGEAWRPEEEEGGRRCLGCAARDNS</sequence>
<feature type="region of interest" description="Disordered" evidence="1">
    <location>
        <begin position="93"/>
        <end position="138"/>
    </location>
</feature>
<name>A0A0P0XGX0_ORYSJ</name>
<evidence type="ECO:0000313" key="2">
    <source>
        <dbReference type="EMBL" id="BAD09568.1"/>
    </source>
</evidence>
<feature type="compositionally biased region" description="Low complexity" evidence="1">
    <location>
        <begin position="38"/>
        <end position="55"/>
    </location>
</feature>
<proteinExistence type="predicted"/>
<reference evidence="3" key="2">
    <citation type="journal article" date="2008" name="Nucleic Acids Res.">
        <title>The rice annotation project database (RAP-DB): 2008 update.</title>
        <authorList>
            <consortium name="The rice annotation project (RAP)"/>
        </authorList>
    </citation>
    <scope>GENOME REANNOTATION</scope>
    <source>
        <strain evidence="3">cv. Nipponbare</strain>
    </source>
</reference>
<reference evidence="3" key="1">
    <citation type="journal article" date="2005" name="Nature">
        <title>The map-based sequence of the rice genome.</title>
        <authorList>
            <consortium name="International rice genome sequencing project (IRGSP)"/>
            <person name="Matsumoto T."/>
            <person name="Wu J."/>
            <person name="Kanamori H."/>
            <person name="Katayose Y."/>
            <person name="Fujisawa M."/>
            <person name="Namiki N."/>
            <person name="Mizuno H."/>
            <person name="Yamamoto K."/>
            <person name="Antonio B.A."/>
            <person name="Baba T."/>
            <person name="Sakata K."/>
            <person name="Nagamura Y."/>
            <person name="Aoki H."/>
            <person name="Arikawa K."/>
            <person name="Arita K."/>
            <person name="Bito T."/>
            <person name="Chiden Y."/>
            <person name="Fujitsuka N."/>
            <person name="Fukunaka R."/>
            <person name="Hamada M."/>
            <person name="Harada C."/>
            <person name="Hayashi A."/>
            <person name="Hijishita S."/>
            <person name="Honda M."/>
            <person name="Hosokawa S."/>
            <person name="Ichikawa Y."/>
            <person name="Idonuma A."/>
            <person name="Iijima M."/>
            <person name="Ikeda M."/>
            <person name="Ikeno M."/>
            <person name="Ito K."/>
            <person name="Ito S."/>
            <person name="Ito T."/>
            <person name="Ito Y."/>
            <person name="Ito Y."/>
            <person name="Iwabuchi A."/>
            <person name="Kamiya K."/>
            <person name="Karasawa W."/>
            <person name="Kurita K."/>
            <person name="Katagiri S."/>
            <person name="Kikuta A."/>
            <person name="Kobayashi H."/>
            <person name="Kobayashi N."/>
            <person name="Machita K."/>
            <person name="Maehara T."/>
            <person name="Masukawa M."/>
            <person name="Mizubayashi T."/>
            <person name="Mukai Y."/>
            <person name="Nagasaki H."/>
            <person name="Nagata Y."/>
            <person name="Naito S."/>
            <person name="Nakashima M."/>
            <person name="Nakama Y."/>
            <person name="Nakamichi Y."/>
            <person name="Nakamura M."/>
            <person name="Meguro A."/>
            <person name="Negishi M."/>
            <person name="Ohta I."/>
            <person name="Ohta T."/>
            <person name="Okamoto M."/>
            <person name="Ono N."/>
            <person name="Saji S."/>
            <person name="Sakaguchi M."/>
            <person name="Sakai K."/>
            <person name="Shibata M."/>
            <person name="Shimokawa T."/>
            <person name="Song J."/>
            <person name="Takazaki Y."/>
            <person name="Terasawa K."/>
            <person name="Tsugane M."/>
            <person name="Tsuji K."/>
            <person name="Ueda S."/>
            <person name="Waki K."/>
            <person name="Yamagata H."/>
            <person name="Yamamoto M."/>
            <person name="Yamamoto S."/>
            <person name="Yamane H."/>
            <person name="Yoshiki S."/>
            <person name="Yoshihara R."/>
            <person name="Yukawa K."/>
            <person name="Zhong H."/>
            <person name="Yano M."/>
            <person name="Yuan Q."/>
            <person name="Ouyang S."/>
            <person name="Liu J."/>
            <person name="Jones K.M."/>
            <person name="Gansberger K."/>
            <person name="Moffat K."/>
            <person name="Hill J."/>
            <person name="Bera J."/>
            <person name="Fadrosh D."/>
            <person name="Jin S."/>
            <person name="Johri S."/>
            <person name="Kim M."/>
            <person name="Overton L."/>
            <person name="Reardon M."/>
            <person name="Tsitrin T."/>
            <person name="Vuong H."/>
            <person name="Weaver B."/>
            <person name="Ciecko A."/>
            <person name="Tallon L."/>
            <person name="Jackson J."/>
            <person name="Pai G."/>
            <person name="Aken S.V."/>
            <person name="Utterback T."/>
            <person name="Reidmuller S."/>
            <person name="Feldblyum T."/>
            <person name="Hsiao J."/>
            <person name="Zismann V."/>
            <person name="Iobst S."/>
            <person name="de Vazeille A.R."/>
            <person name="Buell C.R."/>
            <person name="Ying K."/>
            <person name="Li Y."/>
            <person name="Lu T."/>
            <person name="Huang Y."/>
            <person name="Zhao Q."/>
            <person name="Feng Q."/>
            <person name="Zhang L."/>
            <person name="Zhu J."/>
            <person name="Weng Q."/>
            <person name="Mu J."/>
            <person name="Lu Y."/>
            <person name="Fan D."/>
            <person name="Liu Y."/>
            <person name="Guan J."/>
            <person name="Zhang Y."/>
            <person name="Yu S."/>
            <person name="Liu X."/>
            <person name="Zhang Y."/>
            <person name="Hong G."/>
            <person name="Han B."/>
            <person name="Choisne N."/>
            <person name="Demange N."/>
            <person name="Orjeda G."/>
            <person name="Samain S."/>
            <person name="Cattolico L."/>
            <person name="Pelletier E."/>
            <person name="Couloux A."/>
            <person name="Segurens B."/>
            <person name="Wincker P."/>
            <person name="D'Hont A."/>
            <person name="Scarpelli C."/>
            <person name="Weissenbach J."/>
            <person name="Salanoubat M."/>
            <person name="Quetier F."/>
            <person name="Yu Y."/>
            <person name="Kim H.R."/>
            <person name="Rambo T."/>
            <person name="Currie J."/>
            <person name="Collura K."/>
            <person name="Luo M."/>
            <person name="Yang T."/>
            <person name="Ammiraju J.S.S."/>
            <person name="Engler F."/>
            <person name="Soderlund C."/>
            <person name="Wing R.A."/>
            <person name="Palmer L.E."/>
            <person name="de la Bastide M."/>
            <person name="Spiegel L."/>
            <person name="Nascimento L."/>
            <person name="Zutavern T."/>
            <person name="O'Shaughnessy A."/>
            <person name="Dike S."/>
            <person name="Dedhia N."/>
            <person name="Preston R."/>
            <person name="Balija V."/>
            <person name="McCombie W.R."/>
            <person name="Chow T."/>
            <person name="Chen H."/>
            <person name="Chung M."/>
            <person name="Chen C."/>
            <person name="Shaw J."/>
            <person name="Wu H."/>
            <person name="Hsiao K."/>
            <person name="Chao Y."/>
            <person name="Chu M."/>
            <person name="Cheng C."/>
            <person name="Hour A."/>
            <person name="Lee P."/>
            <person name="Lin S."/>
            <person name="Lin Y."/>
            <person name="Liou J."/>
            <person name="Liu S."/>
            <person name="Hsing Y."/>
            <person name="Raghuvanshi S."/>
            <person name="Mohanty A."/>
            <person name="Bharti A.K."/>
            <person name="Gaur A."/>
            <person name="Gupta V."/>
            <person name="Kumar D."/>
            <person name="Ravi V."/>
            <person name="Vij S."/>
            <person name="Kapur A."/>
            <person name="Khurana P."/>
            <person name="Khurana P."/>
            <person name="Khurana J.P."/>
            <person name="Tyagi A.K."/>
            <person name="Gaikwad K."/>
            <person name="Singh A."/>
            <person name="Dalal V."/>
            <person name="Srivastava S."/>
            <person name="Dixit A."/>
            <person name="Pal A.K."/>
            <person name="Ghazi I.A."/>
            <person name="Yadav M."/>
            <person name="Pandit A."/>
            <person name="Bhargava A."/>
            <person name="Sureshbabu K."/>
            <person name="Batra K."/>
            <person name="Sharma T.R."/>
            <person name="Mohapatra T."/>
            <person name="Singh N.K."/>
            <person name="Messing J."/>
            <person name="Nelson A.B."/>
            <person name="Fuks G."/>
            <person name="Kavchok S."/>
            <person name="Keizer G."/>
            <person name="Linton E."/>
            <person name="Llaca V."/>
            <person name="Song R."/>
            <person name="Tanyolac B."/>
            <person name="Young S."/>
            <person name="Ho-Il K."/>
            <person name="Hahn J.H."/>
            <person name="Sangsakoo G."/>
            <person name="Vanavichit A."/>
            <person name="de Mattos Luiz.A.T."/>
            <person name="Zimmer P.D."/>
            <person name="Malone G."/>
            <person name="Dellagostin O."/>
            <person name="de Oliveira A.C."/>
            <person name="Bevan M."/>
            <person name="Bancroft I."/>
            <person name="Minx P."/>
            <person name="Cordum H."/>
            <person name="Wilson R."/>
            <person name="Cheng Z."/>
            <person name="Jin W."/>
            <person name="Jiang J."/>
            <person name="Leong S.A."/>
            <person name="Iwama H."/>
            <person name="Gojobori T."/>
            <person name="Itoh T."/>
            <person name="Niimura Y."/>
            <person name="Fujii Y."/>
            <person name="Habara T."/>
            <person name="Sakai H."/>
            <person name="Sato Y."/>
            <person name="Wilson G."/>
            <person name="Kumar K."/>
            <person name="McCouch S."/>
            <person name="Juretic N."/>
            <person name="Hoen D."/>
            <person name="Wright S."/>
            <person name="Bruskiewich R."/>
            <person name="Bureau T."/>
            <person name="Miyao A."/>
            <person name="Hirochika H."/>
            <person name="Nishikawa T."/>
            <person name="Kadowaki K."/>
            <person name="Sugiura M."/>
            <person name="Burr B."/>
            <person name="Sasaki T."/>
        </authorList>
    </citation>
    <scope>NUCLEOTIDE SEQUENCE [LARGE SCALE GENOMIC DNA]</scope>
    <source>
        <strain evidence="3">cv. Nipponbare</strain>
    </source>
</reference>
<accession>A0A0P0XGX0</accession>
<gene>
    <name evidence="2" type="primary">P0470B03.37</name>
</gene>
<dbReference type="EMBL" id="AP004585">
    <property type="protein sequence ID" value="BAD09568.1"/>
    <property type="molecule type" value="Genomic_DNA"/>
</dbReference>
<organism evidence="2 3">
    <name type="scientific">Oryza sativa subsp. japonica</name>
    <name type="common">Rice</name>
    <dbReference type="NCBI Taxonomy" id="39947"/>
    <lineage>
        <taxon>Eukaryota</taxon>
        <taxon>Viridiplantae</taxon>
        <taxon>Streptophyta</taxon>
        <taxon>Embryophyta</taxon>
        <taxon>Tracheophyta</taxon>
        <taxon>Spermatophyta</taxon>
        <taxon>Magnoliopsida</taxon>
        <taxon>Liliopsida</taxon>
        <taxon>Poales</taxon>
        <taxon>Poaceae</taxon>
        <taxon>BOP clade</taxon>
        <taxon>Oryzoideae</taxon>
        <taxon>Oryzeae</taxon>
        <taxon>Oryzinae</taxon>
        <taxon>Oryza</taxon>
        <taxon>Oryza sativa</taxon>
    </lineage>
</organism>
<evidence type="ECO:0000313" key="3">
    <source>
        <dbReference type="Proteomes" id="UP000000763"/>
    </source>
</evidence>
<dbReference type="AlphaFoldDB" id="A0A0P0XGX0"/>
<evidence type="ECO:0000256" key="1">
    <source>
        <dbReference type="SAM" id="MobiDB-lite"/>
    </source>
</evidence>
<dbReference type="Proteomes" id="UP000000763">
    <property type="component" value="Chromosome 8"/>
</dbReference>
<protein>
    <submittedName>
        <fullName evidence="2">Uncharacterized protein</fullName>
    </submittedName>
</protein>
<feature type="region of interest" description="Disordered" evidence="1">
    <location>
        <begin position="1"/>
        <end position="59"/>
    </location>
</feature>